<keyword evidence="1" id="KW-0131">Cell cycle</keyword>
<dbReference type="RefSeq" id="WP_209356631.1">
    <property type="nucleotide sequence ID" value="NZ_CP060010.1"/>
</dbReference>
<name>A0A975EPF4_9RHOB</name>
<gene>
    <name evidence="1" type="ORF">HZ995_15915</name>
</gene>
<dbReference type="Proteomes" id="UP000665026">
    <property type="component" value="Chromosome"/>
</dbReference>
<dbReference type="KEGG" id="cact:HZ995_15915"/>
<sequence length="114" mass="13136">MRSLLYVMTALSVIALAFWAYRENYATQQALGNVEELRYEISEARDRLAILKAEWAYLNRPDRLLDLADLNFDRLQLLPLQADQFGMVEQVSYPPVNIDIIDDVVEVSNQEASQ</sequence>
<organism evidence="1 2">
    <name type="scientific">Cognatishimia activa</name>
    <dbReference type="NCBI Taxonomy" id="1715691"/>
    <lineage>
        <taxon>Bacteria</taxon>
        <taxon>Pseudomonadati</taxon>
        <taxon>Pseudomonadota</taxon>
        <taxon>Alphaproteobacteria</taxon>
        <taxon>Rhodobacterales</taxon>
        <taxon>Paracoccaceae</taxon>
        <taxon>Cognatishimia</taxon>
    </lineage>
</organism>
<reference evidence="1" key="1">
    <citation type="submission" date="2020-07" db="EMBL/GenBank/DDBJ databases">
        <title>Genome sequences of bacteria associated with the marine, planktonic diatom Thalassiosira profunda strain ECT2AJA-044.</title>
        <authorList>
            <person name="Gargas C.B."/>
            <person name="Roberts W.R."/>
            <person name="Alverson A.J."/>
        </authorList>
    </citation>
    <scope>NUCLEOTIDE SEQUENCE</scope>
    <source>
        <strain evidence="1">ECT2AJA-044</strain>
    </source>
</reference>
<protein>
    <submittedName>
        <fullName evidence="1">Cell division protein FtsL</fullName>
    </submittedName>
</protein>
<evidence type="ECO:0000313" key="1">
    <source>
        <dbReference type="EMBL" id="QTN35927.1"/>
    </source>
</evidence>
<dbReference type="EMBL" id="CP060010">
    <property type="protein sequence ID" value="QTN35927.1"/>
    <property type="molecule type" value="Genomic_DNA"/>
</dbReference>
<dbReference type="GO" id="GO:0051301">
    <property type="term" value="P:cell division"/>
    <property type="evidence" value="ECO:0007669"/>
    <property type="project" value="UniProtKB-KW"/>
</dbReference>
<accession>A0A975EPF4</accession>
<proteinExistence type="predicted"/>
<dbReference type="AlphaFoldDB" id="A0A975EPF4"/>
<evidence type="ECO:0000313" key="2">
    <source>
        <dbReference type="Proteomes" id="UP000665026"/>
    </source>
</evidence>
<keyword evidence="1" id="KW-0132">Cell division</keyword>